<evidence type="ECO:0000256" key="3">
    <source>
        <dbReference type="ARBA" id="ARBA00022980"/>
    </source>
</evidence>
<dbReference type="Pfam" id="PF01386">
    <property type="entry name" value="Ribosomal_L25p"/>
    <property type="match status" value="1"/>
</dbReference>
<evidence type="ECO:0000256" key="1">
    <source>
        <dbReference type="ARBA" id="ARBA00022730"/>
    </source>
</evidence>
<dbReference type="Pfam" id="PF14693">
    <property type="entry name" value="Ribosomal_TL5_C"/>
    <property type="match status" value="1"/>
</dbReference>
<dbReference type="AlphaFoldDB" id="A0A4R6HC39"/>
<comment type="function">
    <text evidence="5">This is one of the proteins that binds to the 5S RNA in the ribosome where it forms part of the central protuberance.</text>
</comment>
<dbReference type="InterPro" id="IPR020056">
    <property type="entry name" value="Rbsml_bL25/Gln-tRNA_synth_N"/>
</dbReference>
<evidence type="ECO:0000259" key="7">
    <source>
        <dbReference type="Pfam" id="PF14693"/>
    </source>
</evidence>
<evidence type="ECO:0000256" key="2">
    <source>
        <dbReference type="ARBA" id="ARBA00022884"/>
    </source>
</evidence>
<comment type="subunit">
    <text evidence="5">Part of the 50S ribosomal subunit; part of the 5S rRNA/L5/L18/L25 subcomplex. Contacts the 5S rRNA. Binds to the 5S rRNA independently of L5 and L18.</text>
</comment>
<reference evidence="8 9" key="1">
    <citation type="submission" date="2019-03" db="EMBL/GenBank/DDBJ databases">
        <title>Freshwater and sediment microbial communities from various areas in North America, analyzing microbe dynamics in response to fracking.</title>
        <authorList>
            <person name="Lamendella R."/>
        </authorList>
    </citation>
    <scope>NUCLEOTIDE SEQUENCE [LARGE SCALE GENOMIC DNA]</scope>
    <source>
        <strain evidence="8 9">114D</strain>
    </source>
</reference>
<dbReference type="Proteomes" id="UP000294848">
    <property type="component" value="Unassembled WGS sequence"/>
</dbReference>
<evidence type="ECO:0000259" key="6">
    <source>
        <dbReference type="Pfam" id="PF01386"/>
    </source>
</evidence>
<dbReference type="EMBL" id="SNWI01000001">
    <property type="protein sequence ID" value="TDO05341.1"/>
    <property type="molecule type" value="Genomic_DNA"/>
</dbReference>
<dbReference type="InterPro" id="IPR029751">
    <property type="entry name" value="Ribosomal_L25_dom"/>
</dbReference>
<gene>
    <name evidence="5" type="primary">rplY</name>
    <name evidence="5" type="synonym">ctc</name>
    <name evidence="8" type="ORF">DET52_101697</name>
</gene>
<organism evidence="8 9">
    <name type="scientific">Sunxiuqinia elliptica</name>
    <dbReference type="NCBI Taxonomy" id="655355"/>
    <lineage>
        <taxon>Bacteria</taxon>
        <taxon>Pseudomonadati</taxon>
        <taxon>Bacteroidota</taxon>
        <taxon>Bacteroidia</taxon>
        <taxon>Marinilabiliales</taxon>
        <taxon>Prolixibacteraceae</taxon>
        <taxon>Sunxiuqinia</taxon>
    </lineage>
</organism>
<dbReference type="HAMAP" id="MF_01334">
    <property type="entry name" value="Ribosomal_bL25_CTC"/>
    <property type="match status" value="1"/>
</dbReference>
<dbReference type="GO" id="GO:0003735">
    <property type="term" value="F:structural constituent of ribosome"/>
    <property type="evidence" value="ECO:0007669"/>
    <property type="project" value="InterPro"/>
</dbReference>
<comment type="similarity">
    <text evidence="5">Belongs to the bacterial ribosomal protein bL25 family. CTC subfamily.</text>
</comment>
<dbReference type="CDD" id="cd00495">
    <property type="entry name" value="Ribosomal_L25_TL5_CTC"/>
    <property type="match status" value="1"/>
</dbReference>
<dbReference type="RefSeq" id="WP_133463397.1">
    <property type="nucleotide sequence ID" value="NZ_SNWI01000001.1"/>
</dbReference>
<comment type="caution">
    <text evidence="8">The sequence shown here is derived from an EMBL/GenBank/DDBJ whole genome shotgun (WGS) entry which is preliminary data.</text>
</comment>
<name>A0A4R6HC39_9BACT</name>
<feature type="domain" description="Large ribosomal subunit protein bL25 beta" evidence="7">
    <location>
        <begin position="99"/>
        <end position="178"/>
    </location>
</feature>
<dbReference type="PANTHER" id="PTHR33284">
    <property type="entry name" value="RIBOSOMAL PROTEIN L25/GLN-TRNA SYNTHETASE, ANTI-CODON-BINDING DOMAIN-CONTAINING PROTEIN"/>
    <property type="match status" value="1"/>
</dbReference>
<dbReference type="Gene3D" id="2.40.240.10">
    <property type="entry name" value="Ribosomal Protein L25, Chain P"/>
    <property type="match status" value="1"/>
</dbReference>
<evidence type="ECO:0000256" key="4">
    <source>
        <dbReference type="ARBA" id="ARBA00023274"/>
    </source>
</evidence>
<dbReference type="PANTHER" id="PTHR33284:SF1">
    <property type="entry name" value="RIBOSOMAL PROTEIN L25_GLN-TRNA SYNTHETASE, ANTI-CODON-BINDING DOMAIN-CONTAINING PROTEIN"/>
    <property type="match status" value="1"/>
</dbReference>
<keyword evidence="4 5" id="KW-0687">Ribonucleoprotein</keyword>
<dbReference type="InterPro" id="IPR020930">
    <property type="entry name" value="Ribosomal_uL5_bac-type"/>
</dbReference>
<proteinExistence type="inferred from homology"/>
<dbReference type="GO" id="GO:0022625">
    <property type="term" value="C:cytosolic large ribosomal subunit"/>
    <property type="evidence" value="ECO:0007669"/>
    <property type="project" value="TreeGrafter"/>
</dbReference>
<dbReference type="OrthoDB" id="9786489at2"/>
<dbReference type="NCBIfam" id="TIGR00731">
    <property type="entry name" value="bL25_bact_ctc"/>
    <property type="match status" value="1"/>
</dbReference>
<dbReference type="SUPFAM" id="SSF50715">
    <property type="entry name" value="Ribosomal protein L25-like"/>
    <property type="match status" value="1"/>
</dbReference>
<keyword evidence="3 5" id="KW-0689">Ribosomal protein</keyword>
<dbReference type="GO" id="GO:0008097">
    <property type="term" value="F:5S rRNA binding"/>
    <property type="evidence" value="ECO:0007669"/>
    <property type="project" value="InterPro"/>
</dbReference>
<evidence type="ECO:0000313" key="9">
    <source>
        <dbReference type="Proteomes" id="UP000294848"/>
    </source>
</evidence>
<dbReference type="InterPro" id="IPR020057">
    <property type="entry name" value="Ribosomal_bL25_b-dom"/>
</dbReference>
<keyword evidence="2 5" id="KW-0694">RNA-binding</keyword>
<protein>
    <recommendedName>
        <fullName evidence="5">Large ribosomal subunit protein bL25</fullName>
    </recommendedName>
    <alternativeName>
        <fullName evidence="5">General stress protein CTC</fullName>
    </alternativeName>
</protein>
<dbReference type="Gene3D" id="2.170.120.20">
    <property type="entry name" value="Ribosomal protein L25, beta domain"/>
    <property type="match status" value="1"/>
</dbReference>
<dbReference type="InterPro" id="IPR037121">
    <property type="entry name" value="Ribosomal_bL25_C"/>
</dbReference>
<dbReference type="NCBIfam" id="NF004132">
    <property type="entry name" value="PRK05618.2-2"/>
    <property type="match status" value="1"/>
</dbReference>
<accession>A0A4R6HC39</accession>
<dbReference type="InterPro" id="IPR011035">
    <property type="entry name" value="Ribosomal_bL25/Gln-tRNA_synth"/>
</dbReference>
<keyword evidence="1 5" id="KW-0699">rRNA-binding</keyword>
<sequence length="202" mass="22236">MKSIDIKGQVREGLGKKESKKLRNEGKVPCVLYGGEEPIHFFATAGDFRPLVYSPDVYLINLEINGEVHSAIMQDVQFHPVEEQILHVDFLKTTEEKPVKIEVPIKVTGYAKGMRSGGKLKVNLRRLRVKALAKDLPDVINVDITKLGLGDSVKVGELELENIEFLNSKSVPVVSVIITRAARAAMGTAVAGNDDEEEATEE</sequence>
<dbReference type="GO" id="GO:0006412">
    <property type="term" value="P:translation"/>
    <property type="evidence" value="ECO:0007669"/>
    <property type="project" value="UniProtKB-UniRule"/>
</dbReference>
<feature type="domain" description="Large ribosomal subunit protein bL25 L25" evidence="6">
    <location>
        <begin position="6"/>
        <end position="90"/>
    </location>
</feature>
<evidence type="ECO:0000313" key="8">
    <source>
        <dbReference type="EMBL" id="TDO05341.1"/>
    </source>
</evidence>
<evidence type="ECO:0000256" key="5">
    <source>
        <dbReference type="HAMAP-Rule" id="MF_01334"/>
    </source>
</evidence>
<dbReference type="InterPro" id="IPR001021">
    <property type="entry name" value="Ribosomal_bL25_long"/>
</dbReference>